<dbReference type="AlphaFoldDB" id="A0A817VG94"/>
<name>A0A817VG94_9BILA</name>
<accession>A0A817VG94</accession>
<comment type="caution">
    <text evidence="8">The sequence shown here is derived from an EMBL/GenBank/DDBJ whole genome shotgun (WGS) entry which is preliminary data.</text>
</comment>
<keyword evidence="3" id="KW-0808">Transferase</keyword>
<dbReference type="SUPFAM" id="SSF53335">
    <property type="entry name" value="S-adenosyl-L-methionine-dependent methyltransferases"/>
    <property type="match status" value="1"/>
</dbReference>
<dbReference type="InterPro" id="IPR029063">
    <property type="entry name" value="SAM-dependent_MTases_sf"/>
</dbReference>
<dbReference type="GO" id="GO:0006584">
    <property type="term" value="P:catecholamine metabolic process"/>
    <property type="evidence" value="ECO:0007669"/>
    <property type="project" value="UniProtKB-KW"/>
</dbReference>
<evidence type="ECO:0000313" key="9">
    <source>
        <dbReference type="Proteomes" id="UP000663872"/>
    </source>
</evidence>
<sequence>MSASPLRPEIDFFSLSDVDTGQEKMLAHVLKNSAKGNVDSVIKAIDDYCWTTSWMMNVGDRKGLILEEAIRKRQPKTVLELGTFCGYSSLRIVSQLPGDARFITIEMNPLSAAIAAQLHEHAGVTSRITCIVGSTDNVIPTLSEQFAIQSFDLIFIDHWKEVYLRDLQLLEQMKLIASGTVVVADNVITPGAPDYLAYIRNNPNYESIFHEAMLEYTDTHKDGWQFLPQSLLTSEGSQSWGFTTGRSDSPCAGYCDGTVLIQPSTISTWESSTATESAFPEIQQQYNVNSIDFTELNARVGNLSAWQALPITIGCLSCDGQGFEFLGILTDNQLKYSVMFEYNSTIPGFESFVSLARAIREQYIPSGGASTCTCTNQNAIAD</sequence>
<dbReference type="Proteomes" id="UP000663872">
    <property type="component" value="Unassembled WGS sequence"/>
</dbReference>
<evidence type="ECO:0000256" key="1">
    <source>
        <dbReference type="ARBA" id="ARBA00012880"/>
    </source>
</evidence>
<comment type="similarity">
    <text evidence="7">Belongs to the class I-like SAM-binding methyltransferase superfamily. Cation-dependent O-methyltransferase family.</text>
</comment>
<evidence type="ECO:0000256" key="2">
    <source>
        <dbReference type="ARBA" id="ARBA00022603"/>
    </source>
</evidence>
<evidence type="ECO:0000256" key="3">
    <source>
        <dbReference type="ARBA" id="ARBA00022679"/>
    </source>
</evidence>
<gene>
    <name evidence="8" type="ORF">GRG538_LOCUS5111</name>
</gene>
<keyword evidence="4" id="KW-0949">S-adenosyl-L-methionine</keyword>
<keyword evidence="5" id="KW-0531">Neurotransmitter degradation</keyword>
<dbReference type="FunFam" id="3.40.50.150:FF:000054">
    <property type="entry name" value="Catechol O-methyltransferase"/>
    <property type="match status" value="1"/>
</dbReference>
<reference evidence="8" key="1">
    <citation type="submission" date="2021-02" db="EMBL/GenBank/DDBJ databases">
        <authorList>
            <person name="Nowell W R."/>
        </authorList>
    </citation>
    <scope>NUCLEOTIDE SEQUENCE</scope>
</reference>
<evidence type="ECO:0000256" key="4">
    <source>
        <dbReference type="ARBA" id="ARBA00022691"/>
    </source>
</evidence>
<dbReference type="CDD" id="cd02440">
    <property type="entry name" value="AdoMet_MTases"/>
    <property type="match status" value="1"/>
</dbReference>
<dbReference type="EMBL" id="CAJNYT010000380">
    <property type="protein sequence ID" value="CAF3346459.1"/>
    <property type="molecule type" value="Genomic_DNA"/>
</dbReference>
<dbReference type="InterPro" id="IPR002935">
    <property type="entry name" value="SAM_O-MeTrfase"/>
</dbReference>
<dbReference type="GO" id="GO:0016206">
    <property type="term" value="F:catechol O-methyltransferase activity"/>
    <property type="evidence" value="ECO:0007669"/>
    <property type="project" value="UniProtKB-EC"/>
</dbReference>
<evidence type="ECO:0000313" key="8">
    <source>
        <dbReference type="EMBL" id="CAF3346459.1"/>
    </source>
</evidence>
<protein>
    <recommendedName>
        <fullName evidence="1">catechol O-methyltransferase</fullName>
        <ecNumber evidence="1">2.1.1.6</ecNumber>
    </recommendedName>
</protein>
<dbReference type="Pfam" id="PF01596">
    <property type="entry name" value="Methyltransf_3"/>
    <property type="match status" value="1"/>
</dbReference>
<dbReference type="GO" id="GO:0032259">
    <property type="term" value="P:methylation"/>
    <property type="evidence" value="ECO:0007669"/>
    <property type="project" value="UniProtKB-KW"/>
</dbReference>
<evidence type="ECO:0000256" key="6">
    <source>
        <dbReference type="ARBA" id="ARBA00022939"/>
    </source>
</evidence>
<evidence type="ECO:0000256" key="5">
    <source>
        <dbReference type="ARBA" id="ARBA00022867"/>
    </source>
</evidence>
<dbReference type="PANTHER" id="PTHR43836:SF2">
    <property type="entry name" value="CATECHOL O-METHYLTRANSFERASE 1-RELATED"/>
    <property type="match status" value="1"/>
</dbReference>
<dbReference type="PROSITE" id="PS51682">
    <property type="entry name" value="SAM_OMT_I"/>
    <property type="match status" value="1"/>
</dbReference>
<keyword evidence="6" id="KW-0128">Catecholamine metabolism</keyword>
<evidence type="ECO:0000256" key="7">
    <source>
        <dbReference type="ARBA" id="ARBA00023453"/>
    </source>
</evidence>
<dbReference type="PANTHER" id="PTHR43836">
    <property type="entry name" value="CATECHOL O-METHYLTRANSFERASE 1-RELATED"/>
    <property type="match status" value="1"/>
</dbReference>
<dbReference type="EC" id="2.1.1.6" evidence="1"/>
<proteinExistence type="inferred from homology"/>
<dbReference type="Gene3D" id="3.40.50.150">
    <property type="entry name" value="Vaccinia Virus protein VP39"/>
    <property type="match status" value="1"/>
</dbReference>
<organism evidence="8 9">
    <name type="scientific">Rotaria socialis</name>
    <dbReference type="NCBI Taxonomy" id="392032"/>
    <lineage>
        <taxon>Eukaryota</taxon>
        <taxon>Metazoa</taxon>
        <taxon>Spiralia</taxon>
        <taxon>Gnathifera</taxon>
        <taxon>Rotifera</taxon>
        <taxon>Eurotatoria</taxon>
        <taxon>Bdelloidea</taxon>
        <taxon>Philodinida</taxon>
        <taxon>Philodinidae</taxon>
        <taxon>Rotaria</taxon>
    </lineage>
</organism>
<keyword evidence="2" id="KW-0489">Methyltransferase</keyword>